<evidence type="ECO:0000313" key="1">
    <source>
        <dbReference type="EMBL" id="BAN66125.1"/>
    </source>
</evidence>
<proteinExistence type="evidence at transcript level"/>
<organism evidence="1">
    <name type="scientific">Babesia bovis</name>
    <dbReference type="NCBI Taxonomy" id="5865"/>
    <lineage>
        <taxon>Eukaryota</taxon>
        <taxon>Sar</taxon>
        <taxon>Alveolata</taxon>
        <taxon>Apicomplexa</taxon>
        <taxon>Aconoidasida</taxon>
        <taxon>Piroplasmida</taxon>
        <taxon>Babesiidae</taxon>
        <taxon>Babesia</taxon>
    </lineage>
</organism>
<name>S6CAS1_BABBO</name>
<reference evidence="1" key="1">
    <citation type="journal article" date="2014" name="BMC Genomics">
        <title>The Babesia bovis gene and promoter model: an update from full-length EST analysis.</title>
        <authorList>
            <person name="Yamagishi J."/>
            <person name="Wakaguri H."/>
            <person name="Yokoyama N."/>
            <person name="Yamashita R."/>
            <person name="Suzuki Y."/>
            <person name="Xuan X."/>
            <person name="Igarashi I."/>
        </authorList>
    </citation>
    <scope>NUCLEOTIDE SEQUENCE</scope>
    <source>
        <strain evidence="1">Texas</strain>
    </source>
</reference>
<dbReference type="EMBL" id="AK442331">
    <property type="protein sequence ID" value="BAN66125.1"/>
    <property type="molecule type" value="mRNA"/>
</dbReference>
<dbReference type="AlphaFoldDB" id="S6CAS1"/>
<sequence length="92" mass="9731">MPTTEVAANMSNICIPQSAKARLSAVTHAPKRPPASSSMVTQASINCRGYRDSITCLSKNSVNTCLKSASLELGICGLLYRTSMDSMPTSCC</sequence>
<protein>
    <submittedName>
        <fullName evidence="1">Uncharacterized protein</fullName>
    </submittedName>
</protein>
<accession>S6CAS1</accession>